<feature type="region of interest" description="Disordered" evidence="1">
    <location>
        <begin position="76"/>
        <end position="235"/>
    </location>
</feature>
<name>A0ABD3RW35_9STRA</name>
<keyword evidence="2" id="KW-0812">Transmembrane</keyword>
<feature type="region of interest" description="Disordered" evidence="1">
    <location>
        <begin position="463"/>
        <end position="482"/>
    </location>
</feature>
<keyword evidence="2" id="KW-1133">Transmembrane helix</keyword>
<protein>
    <recommendedName>
        <fullName evidence="5">SEA domain-containing protein</fullName>
    </recommendedName>
</protein>
<evidence type="ECO:0008006" key="5">
    <source>
        <dbReference type="Google" id="ProtNLM"/>
    </source>
</evidence>
<dbReference type="EMBL" id="JALLPB020000149">
    <property type="protein sequence ID" value="KAL3816435.1"/>
    <property type="molecule type" value="Genomic_DNA"/>
</dbReference>
<feature type="compositionally biased region" description="Basic and acidic residues" evidence="1">
    <location>
        <begin position="214"/>
        <end position="226"/>
    </location>
</feature>
<sequence>MKRKVAALASHYDRHDALVVTRHDEHPESTHVGTNDDEFEWMRVVSHSTVSDFSRKSPSNDDPDFVDQLLQTSVAIDGTRLTHTPTHEPSSMVLTSKSPTAGFPPRSNMPTEQSSAIPTRGEATIDGNPTQDANRTVATISPTAVPSSVTTAGKPTGTPTFRSTEPPTTTNVTVSSHESPISSSQVTTAGKPTDTPTMSSTSPPTRNDLGTSRNHHEHDNDSHESNADDETPEYTIEANDGDEDVIRVYLPQIICDVTLSPRLFQNLDRKHGLMTTMTDMINDLIDDHLQKHLYDLRKISLRVEVKRNVDENIDPPVRLHAYFRGASFFSSGASPTRDELADLLVEFFDVDEFTARLKLHLRKGDKSIVVNSVFFKLKDGSLIQAGFQHEENALPNNTAPTEQRMQILLLSGLIVMACLLMATFLWPHRHVEEDAISGASSRIYQSRIAESLADSASDVGATGRVESYDEIPPSDDTSASLSRISSQYDTLSSFGVSSLSESPYTAATRSPDGLDDASPIANYMSHLRLSLPRPHEDDIMARIAVEESPWRVFTFSPTTESI</sequence>
<evidence type="ECO:0000256" key="2">
    <source>
        <dbReference type="SAM" id="Phobius"/>
    </source>
</evidence>
<feature type="compositionally biased region" description="Polar residues" evidence="1">
    <location>
        <begin position="127"/>
        <end position="190"/>
    </location>
</feature>
<gene>
    <name evidence="3" type="ORF">ACHAXA_000085</name>
</gene>
<evidence type="ECO:0000313" key="3">
    <source>
        <dbReference type="EMBL" id="KAL3816435.1"/>
    </source>
</evidence>
<evidence type="ECO:0000256" key="1">
    <source>
        <dbReference type="SAM" id="MobiDB-lite"/>
    </source>
</evidence>
<feature type="compositionally biased region" description="Polar residues" evidence="1">
    <location>
        <begin position="81"/>
        <end position="99"/>
    </location>
</feature>
<accession>A0ABD3RW35</accession>
<organism evidence="3 4">
    <name type="scientific">Cyclostephanos tholiformis</name>
    <dbReference type="NCBI Taxonomy" id="382380"/>
    <lineage>
        <taxon>Eukaryota</taxon>
        <taxon>Sar</taxon>
        <taxon>Stramenopiles</taxon>
        <taxon>Ochrophyta</taxon>
        <taxon>Bacillariophyta</taxon>
        <taxon>Coscinodiscophyceae</taxon>
        <taxon>Thalassiosirophycidae</taxon>
        <taxon>Stephanodiscales</taxon>
        <taxon>Stephanodiscaceae</taxon>
        <taxon>Cyclostephanos</taxon>
    </lineage>
</organism>
<evidence type="ECO:0000313" key="4">
    <source>
        <dbReference type="Proteomes" id="UP001530377"/>
    </source>
</evidence>
<keyword evidence="2" id="KW-0472">Membrane</keyword>
<feature type="compositionally biased region" description="Polar residues" evidence="1">
    <location>
        <begin position="108"/>
        <end position="117"/>
    </location>
</feature>
<dbReference type="AlphaFoldDB" id="A0ABD3RW35"/>
<feature type="transmembrane region" description="Helical" evidence="2">
    <location>
        <begin position="407"/>
        <end position="426"/>
    </location>
</feature>
<dbReference type="Proteomes" id="UP001530377">
    <property type="component" value="Unassembled WGS sequence"/>
</dbReference>
<keyword evidence="4" id="KW-1185">Reference proteome</keyword>
<feature type="compositionally biased region" description="Low complexity" evidence="1">
    <location>
        <begin position="192"/>
        <end position="205"/>
    </location>
</feature>
<reference evidence="3 4" key="1">
    <citation type="submission" date="2024-10" db="EMBL/GenBank/DDBJ databases">
        <title>Updated reference genomes for cyclostephanoid diatoms.</title>
        <authorList>
            <person name="Roberts W.R."/>
            <person name="Alverson A.J."/>
        </authorList>
    </citation>
    <scope>NUCLEOTIDE SEQUENCE [LARGE SCALE GENOMIC DNA]</scope>
    <source>
        <strain evidence="3 4">AJA228-03</strain>
    </source>
</reference>
<proteinExistence type="predicted"/>
<comment type="caution">
    <text evidence="3">The sequence shown here is derived from an EMBL/GenBank/DDBJ whole genome shotgun (WGS) entry which is preliminary data.</text>
</comment>